<protein>
    <recommendedName>
        <fullName evidence="3">DUF1552 domain-containing protein</fullName>
    </recommendedName>
</protein>
<sequence>MNSWHRRTFLRGLGGSVLALPWMESLARGATDNQAIPLRMVHYYVPIGVVRRGFFPGEANDVIPKGNLGNVMTSLGKQDPFYSVKPLEELTPTMQPLEPVRDKINLITGMDRTFQQGTDVHAQCASCYLSSAVPYTIQGTAWPLDRTLDHIVADHIGQNTPFATLEFSCNSHHDNKESIYFDNISWYGSGHLAPSIRDPQKMYRRLFSTSQNERFRDVTDLVLSDARQLQQDLSYGDRQKFQEYFDSVRTIEKQMDRLAEMKSELAKVDFDEPADAYLPRGEYIRLMGDLMVVALQTGLTNVATFMVGPERWDTPYMFEGLFDKPRSHHQMSHNQTKMIDDLLKVDRFHMEQFVYLIRRMDGIQQADGSSLLDNTLMTYGSGLGDGSTHQYNDLPIIVAGGSHRVQSGQHINLPEGTPLANLWLTQARLMGLPLERFADSTGTVDALVAER</sequence>
<reference evidence="1 2" key="1">
    <citation type="submission" date="2019-02" db="EMBL/GenBank/DDBJ databases">
        <title>Deep-cultivation of Planctomycetes and their phenomic and genomic characterization uncovers novel biology.</title>
        <authorList>
            <person name="Wiegand S."/>
            <person name="Jogler M."/>
            <person name="Boedeker C."/>
            <person name="Pinto D."/>
            <person name="Vollmers J."/>
            <person name="Rivas-Marin E."/>
            <person name="Kohn T."/>
            <person name="Peeters S.H."/>
            <person name="Heuer A."/>
            <person name="Rast P."/>
            <person name="Oberbeckmann S."/>
            <person name="Bunk B."/>
            <person name="Jeske O."/>
            <person name="Meyerdierks A."/>
            <person name="Storesund J.E."/>
            <person name="Kallscheuer N."/>
            <person name="Luecker S."/>
            <person name="Lage O.M."/>
            <person name="Pohl T."/>
            <person name="Merkel B.J."/>
            <person name="Hornburger P."/>
            <person name="Mueller R.-W."/>
            <person name="Bruemmer F."/>
            <person name="Labrenz M."/>
            <person name="Spormann A.M."/>
            <person name="Op Den Camp H."/>
            <person name="Overmann J."/>
            <person name="Amann R."/>
            <person name="Jetten M.S.M."/>
            <person name="Mascher T."/>
            <person name="Medema M.H."/>
            <person name="Devos D.P."/>
            <person name="Kaster A.-K."/>
            <person name="Ovreas L."/>
            <person name="Rohde M."/>
            <person name="Galperin M.Y."/>
            <person name="Jogler C."/>
        </authorList>
    </citation>
    <scope>NUCLEOTIDE SEQUENCE [LARGE SCALE GENOMIC DNA]</scope>
    <source>
        <strain evidence="1 2">Pla100</strain>
    </source>
</reference>
<accession>A0A5C6AV30</accession>
<dbReference type="Proteomes" id="UP000316213">
    <property type="component" value="Unassembled WGS sequence"/>
</dbReference>
<comment type="caution">
    <text evidence="1">The sequence shown here is derived from an EMBL/GenBank/DDBJ whole genome shotgun (WGS) entry which is preliminary data.</text>
</comment>
<name>A0A5C6AV30_9BACT</name>
<keyword evidence="2" id="KW-1185">Reference proteome</keyword>
<organism evidence="1 2">
    <name type="scientific">Neorhodopirellula pilleata</name>
    <dbReference type="NCBI Taxonomy" id="2714738"/>
    <lineage>
        <taxon>Bacteria</taxon>
        <taxon>Pseudomonadati</taxon>
        <taxon>Planctomycetota</taxon>
        <taxon>Planctomycetia</taxon>
        <taxon>Pirellulales</taxon>
        <taxon>Pirellulaceae</taxon>
        <taxon>Neorhodopirellula</taxon>
    </lineage>
</organism>
<gene>
    <name evidence="1" type="ORF">Pla100_08100</name>
</gene>
<evidence type="ECO:0000313" key="2">
    <source>
        <dbReference type="Proteomes" id="UP000316213"/>
    </source>
</evidence>
<dbReference type="OrthoDB" id="9146593at2"/>
<proteinExistence type="predicted"/>
<evidence type="ECO:0000313" key="1">
    <source>
        <dbReference type="EMBL" id="TWU03875.1"/>
    </source>
</evidence>
<dbReference type="AlphaFoldDB" id="A0A5C6AV30"/>
<dbReference type="EMBL" id="SJPM01000001">
    <property type="protein sequence ID" value="TWU03875.1"/>
    <property type="molecule type" value="Genomic_DNA"/>
</dbReference>
<evidence type="ECO:0008006" key="3">
    <source>
        <dbReference type="Google" id="ProtNLM"/>
    </source>
</evidence>
<dbReference type="InterPro" id="IPR011447">
    <property type="entry name" value="DUF1552"/>
</dbReference>
<dbReference type="RefSeq" id="WP_146576304.1">
    <property type="nucleotide sequence ID" value="NZ_SJPM01000001.1"/>
</dbReference>
<dbReference type="Pfam" id="PF07586">
    <property type="entry name" value="HXXSHH"/>
    <property type="match status" value="1"/>
</dbReference>